<name>A0ABZ2X1Z0_9HYPO</name>
<dbReference type="Gene3D" id="3.40.50.1820">
    <property type="entry name" value="alpha/beta hydrolase"/>
    <property type="match status" value="2"/>
</dbReference>
<dbReference type="Proteomes" id="UP001489902">
    <property type="component" value="Chromosome 4"/>
</dbReference>
<dbReference type="InterPro" id="IPR013736">
    <property type="entry name" value="Xaa-Pro_dipept_C"/>
</dbReference>
<accession>A0ABZ2X1Z0</accession>
<sequence length="480" mass="54319">MSTQYKRSSSDVEGYTRIKHEFIPMRDGVKLCADLFLPFSASKNGEKVPVICSLGPYGKDIHASTFGLPQTSIYADMYKSISPLGPDACFELGEPLIWCKDYGYALLRVDVRGIGGSEGKLDPFGMERSERIQDDAEGQGNQSLTLRTRVAQKAYFLETSTEYPTDGAFGVLERIRKLSDIKVPIYLAGNWTDPELHLPGNIRAFNGVSSEYKWLEQHTGNHLGAFFEPSHIALQKKFLDYFLFDKKDNGMLEVPRIRLLQHHGTSTFYREDERSFPPADAQDTSFYLTTQKQLSLSKPEGEKQAYSYQGYKENISFVLDVPFIESFELLGSPYLELEVSTRAEDLDLFVYLRAIDENDKPIVLLGNHGEPMDSFSRGYFRLSHRDENIGQFDKHRVLTQPVTARSEVVPGHTYKVLVPIYPSAFLFDKGQKLSLEIGSVNTPGTIPPMRHEGGDRVAQRFEGENVIFSHGRLVLPRVKR</sequence>
<evidence type="ECO:0000313" key="3">
    <source>
        <dbReference type="EMBL" id="WZH47067.1"/>
    </source>
</evidence>
<evidence type="ECO:0000256" key="1">
    <source>
        <dbReference type="ARBA" id="ARBA00022801"/>
    </source>
</evidence>
<dbReference type="InterPro" id="IPR000383">
    <property type="entry name" value="Xaa-Pro-like_dom"/>
</dbReference>
<evidence type="ECO:0000259" key="2">
    <source>
        <dbReference type="SMART" id="SM00939"/>
    </source>
</evidence>
<evidence type="ECO:0000313" key="4">
    <source>
        <dbReference type="Proteomes" id="UP001489902"/>
    </source>
</evidence>
<dbReference type="Pfam" id="PF02129">
    <property type="entry name" value="Peptidase_S15"/>
    <property type="match status" value="1"/>
</dbReference>
<protein>
    <submittedName>
        <fullName evidence="3">Alpha/Beta hydrolase protein</fullName>
    </submittedName>
</protein>
<dbReference type="Pfam" id="PF08530">
    <property type="entry name" value="PepX_C"/>
    <property type="match status" value="1"/>
</dbReference>
<dbReference type="EMBL" id="CP151263">
    <property type="protein sequence ID" value="WZH47067.1"/>
    <property type="molecule type" value="Genomic_DNA"/>
</dbReference>
<dbReference type="SUPFAM" id="SSF53474">
    <property type="entry name" value="alpha/beta-Hydrolases"/>
    <property type="match status" value="1"/>
</dbReference>
<keyword evidence="4" id="KW-1185">Reference proteome</keyword>
<reference evidence="3 4" key="1">
    <citation type="submission" date="2024-04" db="EMBL/GenBank/DDBJ databases">
        <title>Complete genome sequence of Fusarium acuminatum.</title>
        <authorList>
            <person name="Lan B."/>
        </authorList>
    </citation>
    <scope>NUCLEOTIDE SEQUENCE [LARGE SCALE GENOMIC DNA]</scope>
    <source>
        <strain evidence="3">1A</strain>
    </source>
</reference>
<dbReference type="InterPro" id="IPR029058">
    <property type="entry name" value="AB_hydrolase_fold"/>
</dbReference>
<keyword evidence="1 3" id="KW-0378">Hydrolase</keyword>
<dbReference type="SUPFAM" id="SSF49785">
    <property type="entry name" value="Galactose-binding domain-like"/>
    <property type="match status" value="1"/>
</dbReference>
<dbReference type="Gene3D" id="2.60.120.260">
    <property type="entry name" value="Galactose-binding domain-like"/>
    <property type="match status" value="1"/>
</dbReference>
<organism evidence="3 4">
    <name type="scientific">Fusarium acuminatum</name>
    <dbReference type="NCBI Taxonomy" id="5515"/>
    <lineage>
        <taxon>Eukaryota</taxon>
        <taxon>Fungi</taxon>
        <taxon>Dikarya</taxon>
        <taxon>Ascomycota</taxon>
        <taxon>Pezizomycotina</taxon>
        <taxon>Sordariomycetes</taxon>
        <taxon>Hypocreomycetidae</taxon>
        <taxon>Hypocreales</taxon>
        <taxon>Nectriaceae</taxon>
        <taxon>Fusarium</taxon>
        <taxon>Fusarium tricinctum species complex</taxon>
    </lineage>
</organism>
<feature type="domain" description="Xaa-Pro dipeptidyl-peptidase C-terminal" evidence="2">
    <location>
        <begin position="236"/>
        <end position="479"/>
    </location>
</feature>
<proteinExistence type="predicted"/>
<gene>
    <name evidence="3" type="ORF">QYS62_008209</name>
</gene>
<dbReference type="GO" id="GO:0016787">
    <property type="term" value="F:hydrolase activity"/>
    <property type="evidence" value="ECO:0007669"/>
    <property type="project" value="UniProtKB-KW"/>
</dbReference>
<dbReference type="InterPro" id="IPR008979">
    <property type="entry name" value="Galactose-bd-like_sf"/>
</dbReference>
<dbReference type="SMART" id="SM00939">
    <property type="entry name" value="PepX_C"/>
    <property type="match status" value="1"/>
</dbReference>